<reference evidence="2" key="1">
    <citation type="submission" date="2021-08" db="EMBL/GenBank/DDBJ databases">
        <title>WGS assembly of Ceratopteris richardii.</title>
        <authorList>
            <person name="Marchant D.B."/>
            <person name="Chen G."/>
            <person name="Jenkins J."/>
            <person name="Shu S."/>
            <person name="Leebens-Mack J."/>
            <person name="Grimwood J."/>
            <person name="Schmutz J."/>
            <person name="Soltis P."/>
            <person name="Soltis D."/>
            <person name="Chen Z.-H."/>
        </authorList>
    </citation>
    <scope>NUCLEOTIDE SEQUENCE</scope>
    <source>
        <strain evidence="2">Whitten #5841</strain>
        <tissue evidence="2">Leaf</tissue>
    </source>
</reference>
<name>A0A8T2RTW7_CERRI</name>
<evidence type="ECO:0000313" key="2">
    <source>
        <dbReference type="EMBL" id="KAH7299077.1"/>
    </source>
</evidence>
<organism evidence="2 3">
    <name type="scientific">Ceratopteris richardii</name>
    <name type="common">Triangle waterfern</name>
    <dbReference type="NCBI Taxonomy" id="49495"/>
    <lineage>
        <taxon>Eukaryota</taxon>
        <taxon>Viridiplantae</taxon>
        <taxon>Streptophyta</taxon>
        <taxon>Embryophyta</taxon>
        <taxon>Tracheophyta</taxon>
        <taxon>Polypodiopsida</taxon>
        <taxon>Polypodiidae</taxon>
        <taxon>Polypodiales</taxon>
        <taxon>Pteridineae</taxon>
        <taxon>Pteridaceae</taxon>
        <taxon>Parkerioideae</taxon>
        <taxon>Ceratopteris</taxon>
    </lineage>
</organism>
<dbReference type="Proteomes" id="UP000825935">
    <property type="component" value="Chromosome 25"/>
</dbReference>
<evidence type="ECO:0000313" key="3">
    <source>
        <dbReference type="Proteomes" id="UP000825935"/>
    </source>
</evidence>
<accession>A0A8T2RTW7</accession>
<comment type="caution">
    <text evidence="2">The sequence shown here is derived from an EMBL/GenBank/DDBJ whole genome shotgun (WGS) entry which is preliminary data.</text>
</comment>
<feature type="region of interest" description="Disordered" evidence="1">
    <location>
        <begin position="46"/>
        <end position="67"/>
    </location>
</feature>
<dbReference type="OrthoDB" id="1925587at2759"/>
<dbReference type="AlphaFoldDB" id="A0A8T2RTW7"/>
<dbReference type="EMBL" id="CM035430">
    <property type="protein sequence ID" value="KAH7299077.1"/>
    <property type="molecule type" value="Genomic_DNA"/>
</dbReference>
<proteinExistence type="predicted"/>
<gene>
    <name evidence="2" type="ORF">KP509_25G071700</name>
</gene>
<protein>
    <submittedName>
        <fullName evidence="2">Uncharacterized protein</fullName>
    </submittedName>
</protein>
<feature type="compositionally biased region" description="Polar residues" evidence="1">
    <location>
        <begin position="50"/>
        <end position="67"/>
    </location>
</feature>
<keyword evidence="3" id="KW-1185">Reference proteome</keyword>
<evidence type="ECO:0000256" key="1">
    <source>
        <dbReference type="SAM" id="MobiDB-lite"/>
    </source>
</evidence>
<sequence>MKRLCRFYSVLFCPWGKATFCGVVDRHREGSMGLFGGWRKKKVTKEQEAETVSANTSSNIQKQPNVPDTSVFEFGSAGEEHLTIAGYCPVSNDLEPCRWELMTAPVDAESPLFRIVF</sequence>